<geneLocation type="plasmid" evidence="3">
    <name>pretnxc12e</name>
</geneLocation>
<feature type="compositionally biased region" description="Basic residues" evidence="1">
    <location>
        <begin position="89"/>
        <end position="107"/>
    </location>
</feature>
<keyword evidence="2" id="KW-0614">Plasmid</keyword>
<evidence type="ECO:0000256" key="1">
    <source>
        <dbReference type="SAM" id="MobiDB-lite"/>
    </source>
</evidence>
<dbReference type="GO" id="GO:0016787">
    <property type="term" value="F:hydrolase activity"/>
    <property type="evidence" value="ECO:0007669"/>
    <property type="project" value="UniProtKB-KW"/>
</dbReference>
<sequence length="152" mass="16777">MLSQDEIQAAAESLAERTRVQTGLLSLKHPEMTIDDSYAVQNAWVQKKIAAGRKPIGWKIGLTSKGVAICPQHQHSGFRRALRRHGVRGWRNRASRPLHPPTHRSRDRLRDEGASKGGKRLDLQCDLIQSRAAATAVAENDVGFALLSEGLV</sequence>
<name>A0AAN1ENU7_RHIET</name>
<organism evidence="2 3">
    <name type="scientific">Rhizobium etli</name>
    <dbReference type="NCBI Taxonomy" id="29449"/>
    <lineage>
        <taxon>Bacteria</taxon>
        <taxon>Pseudomonadati</taxon>
        <taxon>Pseudomonadota</taxon>
        <taxon>Alphaproteobacteria</taxon>
        <taxon>Hyphomicrobiales</taxon>
        <taxon>Rhizobiaceae</taxon>
        <taxon>Rhizobium/Agrobacterium group</taxon>
        <taxon>Rhizobium</taxon>
    </lineage>
</organism>
<feature type="region of interest" description="Disordered" evidence="1">
    <location>
        <begin position="89"/>
        <end position="117"/>
    </location>
</feature>
<dbReference type="InterPro" id="IPR036663">
    <property type="entry name" value="Fumarylacetoacetase_C_sf"/>
</dbReference>
<evidence type="ECO:0000313" key="2">
    <source>
        <dbReference type="EMBL" id="ARQ14414.1"/>
    </source>
</evidence>
<proteinExistence type="predicted"/>
<reference evidence="2 3" key="1">
    <citation type="submission" date="2017-04" db="EMBL/GenBank/DDBJ databases">
        <title>Complete genome sequences of Rhizobium genomic linages associated to common bean (phaseolus vulgaris).</title>
        <authorList>
            <person name="Santamaria R.I."/>
            <person name="Bustos P."/>
            <person name="Perez-Carrascal O."/>
            <person name="Martinez-Flores I."/>
            <person name="Juarez S."/>
            <person name="Lozano L."/>
            <person name="Miranda F."/>
            <person name="Vinuesa P."/>
            <person name="Martinez-Romero E."/>
            <person name="Cevallos M.A."/>
            <person name="Romero D."/>
            <person name="Davila G."/>
            <person name="Gonzalez V."/>
        </authorList>
    </citation>
    <scope>NUCLEOTIDE SEQUENCE [LARGE SCALE GENOMIC DNA]</scope>
    <source>
        <strain evidence="2 3">NXC12</strain>
        <plasmid evidence="3">pretnxc12e</plasmid>
    </source>
</reference>
<protein>
    <submittedName>
        <fullName evidence="2">Fumarylacetoacetate hydrolase domain-containing protein</fullName>
    </submittedName>
</protein>
<dbReference type="AlphaFoldDB" id="A0AAN1ENU7"/>
<keyword evidence="2" id="KW-0378">Hydrolase</keyword>
<accession>A0AAN1ENU7</accession>
<dbReference type="EMBL" id="CP020911">
    <property type="protein sequence ID" value="ARQ14414.1"/>
    <property type="molecule type" value="Genomic_DNA"/>
</dbReference>
<dbReference type="Proteomes" id="UP000194159">
    <property type="component" value="Plasmid pRetNXC12e"/>
</dbReference>
<gene>
    <name evidence="2" type="ORF">NXC12_PE00821</name>
</gene>
<dbReference type="SUPFAM" id="SSF56529">
    <property type="entry name" value="FAH"/>
    <property type="match status" value="1"/>
</dbReference>
<feature type="compositionally biased region" description="Basic and acidic residues" evidence="1">
    <location>
        <begin position="108"/>
        <end position="117"/>
    </location>
</feature>
<evidence type="ECO:0000313" key="3">
    <source>
        <dbReference type="Proteomes" id="UP000194159"/>
    </source>
</evidence>
<dbReference type="Gene3D" id="3.90.850.10">
    <property type="entry name" value="Fumarylacetoacetase-like, C-terminal domain"/>
    <property type="match status" value="1"/>
</dbReference>